<organism evidence="6 7">
    <name type="scientific">Candidatus Entotheonella gemina</name>
    <dbReference type="NCBI Taxonomy" id="1429439"/>
    <lineage>
        <taxon>Bacteria</taxon>
        <taxon>Pseudomonadati</taxon>
        <taxon>Nitrospinota/Tectimicrobiota group</taxon>
        <taxon>Candidatus Tectimicrobiota</taxon>
        <taxon>Candidatus Entotheonellia</taxon>
        <taxon>Candidatus Entotheonellales</taxon>
        <taxon>Candidatus Entotheonellaceae</taxon>
        <taxon>Candidatus Entotheonella</taxon>
    </lineage>
</organism>
<dbReference type="Proteomes" id="UP000019140">
    <property type="component" value="Unassembled WGS sequence"/>
</dbReference>
<evidence type="ECO:0000259" key="5">
    <source>
        <dbReference type="Pfam" id="PF02775"/>
    </source>
</evidence>
<dbReference type="InterPro" id="IPR045229">
    <property type="entry name" value="TPP_enz"/>
</dbReference>
<dbReference type="SUPFAM" id="SSF52467">
    <property type="entry name" value="DHS-like NAD/FAD-binding domain"/>
    <property type="match status" value="1"/>
</dbReference>
<dbReference type="InterPro" id="IPR029035">
    <property type="entry name" value="DHS-like_NAD/FAD-binding_dom"/>
</dbReference>
<dbReference type="Gene3D" id="3.40.50.1220">
    <property type="entry name" value="TPP-binding domain"/>
    <property type="match status" value="1"/>
</dbReference>
<dbReference type="Gene3D" id="3.40.50.970">
    <property type="match status" value="2"/>
</dbReference>
<evidence type="ECO:0000256" key="1">
    <source>
        <dbReference type="ARBA" id="ARBA00001964"/>
    </source>
</evidence>
<reference evidence="6 7" key="1">
    <citation type="journal article" date="2014" name="Nature">
        <title>An environmental bacterial taxon with a large and distinct metabolic repertoire.</title>
        <authorList>
            <person name="Wilson M.C."/>
            <person name="Mori T."/>
            <person name="Ruckert C."/>
            <person name="Uria A.R."/>
            <person name="Helf M.J."/>
            <person name="Takada K."/>
            <person name="Gernert C."/>
            <person name="Steffens U.A."/>
            <person name="Heycke N."/>
            <person name="Schmitt S."/>
            <person name="Rinke C."/>
            <person name="Helfrich E.J."/>
            <person name="Brachmann A.O."/>
            <person name="Gurgui C."/>
            <person name="Wakimoto T."/>
            <person name="Kracht M."/>
            <person name="Crusemann M."/>
            <person name="Hentschel U."/>
            <person name="Abe I."/>
            <person name="Matsunaga S."/>
            <person name="Kalinowski J."/>
            <person name="Takeyama H."/>
            <person name="Piel J."/>
        </authorList>
    </citation>
    <scope>NUCLEOTIDE SEQUENCE [LARGE SCALE GENOMIC DNA]</scope>
    <source>
        <strain evidence="7">TSY2</strain>
    </source>
</reference>
<dbReference type="GO" id="GO:0050660">
    <property type="term" value="F:flavin adenine dinucleotide binding"/>
    <property type="evidence" value="ECO:0007669"/>
    <property type="project" value="TreeGrafter"/>
</dbReference>
<dbReference type="InterPro" id="IPR000399">
    <property type="entry name" value="TPP-bd_CS"/>
</dbReference>
<dbReference type="PROSITE" id="PS00187">
    <property type="entry name" value="TPP_ENZYMES"/>
    <property type="match status" value="1"/>
</dbReference>
<evidence type="ECO:0000256" key="3">
    <source>
        <dbReference type="ARBA" id="ARBA00023052"/>
    </source>
</evidence>
<dbReference type="CDD" id="cd00568">
    <property type="entry name" value="TPP_enzymes"/>
    <property type="match status" value="1"/>
</dbReference>
<feature type="domain" description="Thiamine pyrophosphate enzyme central" evidence="4">
    <location>
        <begin position="105"/>
        <end position="241"/>
    </location>
</feature>
<name>W4LAB6_9BACT</name>
<dbReference type="Pfam" id="PF00205">
    <property type="entry name" value="TPP_enzyme_M"/>
    <property type="match status" value="1"/>
</dbReference>
<evidence type="ECO:0000256" key="2">
    <source>
        <dbReference type="ARBA" id="ARBA00007812"/>
    </source>
</evidence>
<dbReference type="GO" id="GO:0000287">
    <property type="term" value="F:magnesium ion binding"/>
    <property type="evidence" value="ECO:0007669"/>
    <property type="project" value="InterPro"/>
</dbReference>
<dbReference type="HOGENOM" id="CLU_013748_3_1_7"/>
<evidence type="ECO:0000313" key="6">
    <source>
        <dbReference type="EMBL" id="ETW94261.1"/>
    </source>
</evidence>
<dbReference type="GO" id="GO:0009099">
    <property type="term" value="P:L-valine biosynthetic process"/>
    <property type="evidence" value="ECO:0007669"/>
    <property type="project" value="TreeGrafter"/>
</dbReference>
<evidence type="ECO:0000313" key="7">
    <source>
        <dbReference type="Proteomes" id="UP000019140"/>
    </source>
</evidence>
<dbReference type="GO" id="GO:0005948">
    <property type="term" value="C:acetolactate synthase complex"/>
    <property type="evidence" value="ECO:0007669"/>
    <property type="project" value="TreeGrafter"/>
</dbReference>
<dbReference type="PANTHER" id="PTHR18968:SF13">
    <property type="entry name" value="ACETOLACTATE SYNTHASE CATALYTIC SUBUNIT, MITOCHONDRIAL"/>
    <property type="match status" value="1"/>
</dbReference>
<evidence type="ECO:0000259" key="4">
    <source>
        <dbReference type="Pfam" id="PF00205"/>
    </source>
</evidence>
<sequence>KGRAPVVVIAGDVARDYMYRDGAQAFDLVGMFNPVTKLALQVNKTERIPEMFHYAFRAALSGKRGPVLVDIPRDLLDNRTIDWEPQAPERYRAVESRVAGDAEAIQRAAEMLINAERPLLLAGGGIIDAEATDDAVAVAEALDMGMVPSYGHNDAVPNSHRLYVGPPGGRGAGEAAEAMHRADVILALGTRLNQNSTFWNHSVIRPETRIVQVDIDAQEIGRNFPVAVGIIGDAKAVAQQLLQAVRQARSEGVSRPAWRQEIETLAARRRDRLRAELEQRGGDVMMPQEAYPEFQKALPPDCMVTVDAGVAQGLAYDRLHFDTPRTFFNYAGQGGLGMGMCVGLGTKLGRPERSAISLQGDGGFMYTAQELNTAVRWKIPLVSIVLNNGCHGAEKAQQQRFFDRKYIGVDLVNPRFDKVAEVYGARGFYVDRPQDIADALREALALDEPSVMEIPVAEHFPSAAPLPNRG</sequence>
<evidence type="ECO:0008006" key="8">
    <source>
        <dbReference type="Google" id="ProtNLM"/>
    </source>
</evidence>
<comment type="cofactor">
    <cofactor evidence="1">
        <name>thiamine diphosphate</name>
        <dbReference type="ChEBI" id="CHEBI:58937"/>
    </cofactor>
</comment>
<dbReference type="GO" id="GO:0030976">
    <property type="term" value="F:thiamine pyrophosphate binding"/>
    <property type="evidence" value="ECO:0007669"/>
    <property type="project" value="InterPro"/>
</dbReference>
<keyword evidence="3" id="KW-0786">Thiamine pyrophosphate</keyword>
<dbReference type="InterPro" id="IPR029061">
    <property type="entry name" value="THDP-binding"/>
</dbReference>
<comment type="similarity">
    <text evidence="2">Belongs to the TPP enzyme family.</text>
</comment>
<proteinExistence type="inferred from homology"/>
<dbReference type="Pfam" id="PF02775">
    <property type="entry name" value="TPP_enzyme_C"/>
    <property type="match status" value="1"/>
</dbReference>
<keyword evidence="7" id="KW-1185">Reference proteome</keyword>
<protein>
    <recommendedName>
        <fullName evidence="8">Sulfoacetaldehyde acetyltransferase</fullName>
    </recommendedName>
</protein>
<dbReference type="PANTHER" id="PTHR18968">
    <property type="entry name" value="THIAMINE PYROPHOSPHATE ENZYMES"/>
    <property type="match status" value="1"/>
</dbReference>
<gene>
    <name evidence="6" type="ORF">ETSY2_50040</name>
</gene>
<feature type="domain" description="Thiamine pyrophosphate enzyme TPP-binding" evidence="5">
    <location>
        <begin position="307"/>
        <end position="454"/>
    </location>
</feature>
<dbReference type="CDD" id="cd07035">
    <property type="entry name" value="TPP_PYR_POX_like"/>
    <property type="match status" value="1"/>
</dbReference>
<dbReference type="GO" id="GO:0003984">
    <property type="term" value="F:acetolactate synthase activity"/>
    <property type="evidence" value="ECO:0007669"/>
    <property type="project" value="TreeGrafter"/>
</dbReference>
<dbReference type="GO" id="GO:0009097">
    <property type="term" value="P:isoleucine biosynthetic process"/>
    <property type="evidence" value="ECO:0007669"/>
    <property type="project" value="TreeGrafter"/>
</dbReference>
<dbReference type="SUPFAM" id="SSF52518">
    <property type="entry name" value="Thiamin diphosphate-binding fold (THDP-binding)"/>
    <property type="match status" value="2"/>
</dbReference>
<accession>W4LAB6</accession>
<feature type="non-terminal residue" evidence="6">
    <location>
        <position position="1"/>
    </location>
</feature>
<dbReference type="AlphaFoldDB" id="W4LAB6"/>
<dbReference type="InterPro" id="IPR012000">
    <property type="entry name" value="Thiamin_PyroP_enz_cen_dom"/>
</dbReference>
<dbReference type="EMBL" id="AZHX01002495">
    <property type="protein sequence ID" value="ETW94261.1"/>
    <property type="molecule type" value="Genomic_DNA"/>
</dbReference>
<comment type="caution">
    <text evidence="6">The sequence shown here is derived from an EMBL/GenBank/DDBJ whole genome shotgun (WGS) entry which is preliminary data.</text>
</comment>
<dbReference type="InterPro" id="IPR011766">
    <property type="entry name" value="TPP_enzyme_TPP-bd"/>
</dbReference>